<dbReference type="GO" id="GO:0005509">
    <property type="term" value="F:calcium ion binding"/>
    <property type="evidence" value="ECO:0007669"/>
    <property type="project" value="InterPro"/>
</dbReference>
<evidence type="ECO:0000256" key="10">
    <source>
        <dbReference type="ARBA" id="ARBA00023128"/>
    </source>
</evidence>
<feature type="repeat" description="Solcar" evidence="12">
    <location>
        <begin position="573"/>
        <end position="661"/>
    </location>
</feature>
<evidence type="ECO:0000256" key="6">
    <source>
        <dbReference type="ARBA" id="ARBA00022737"/>
    </source>
</evidence>
<feature type="region of interest" description="Disordered" evidence="13">
    <location>
        <begin position="21"/>
        <end position="116"/>
    </location>
</feature>
<dbReference type="Gene3D" id="1.10.238.10">
    <property type="entry name" value="EF-hand"/>
    <property type="match status" value="1"/>
</dbReference>
<evidence type="ECO:0000256" key="5">
    <source>
        <dbReference type="ARBA" id="ARBA00022723"/>
    </source>
</evidence>
<gene>
    <name evidence="15" type="ORF">CEUR00632_LOCUS2109</name>
</gene>
<dbReference type="Pfam" id="PF13499">
    <property type="entry name" value="EF-hand_7"/>
    <property type="match status" value="2"/>
</dbReference>
<dbReference type="AlphaFoldDB" id="A0A7R9V245"/>
<keyword evidence="4 12" id="KW-0812">Transmembrane</keyword>
<keyword evidence="6" id="KW-0677">Repeat</keyword>
<feature type="compositionally biased region" description="Gly residues" evidence="13">
    <location>
        <begin position="103"/>
        <end position="116"/>
    </location>
</feature>
<dbReference type="PROSITE" id="PS50920">
    <property type="entry name" value="SOLCAR"/>
    <property type="match status" value="3"/>
</dbReference>
<keyword evidence="9" id="KW-1133">Transmembrane helix</keyword>
<keyword evidence="10" id="KW-0496">Mitochondrion</keyword>
<dbReference type="Pfam" id="PF00153">
    <property type="entry name" value="Mito_carr"/>
    <property type="match status" value="4"/>
</dbReference>
<feature type="compositionally biased region" description="Low complexity" evidence="13">
    <location>
        <begin position="53"/>
        <end position="75"/>
    </location>
</feature>
<dbReference type="Gene3D" id="1.50.40.10">
    <property type="entry name" value="Mitochondrial carrier domain"/>
    <property type="match status" value="1"/>
</dbReference>
<feature type="compositionally biased region" description="Polar residues" evidence="13">
    <location>
        <begin position="34"/>
        <end position="46"/>
    </location>
</feature>
<organism evidence="15">
    <name type="scientific">Chlamydomonas euryale</name>
    <dbReference type="NCBI Taxonomy" id="1486919"/>
    <lineage>
        <taxon>Eukaryota</taxon>
        <taxon>Viridiplantae</taxon>
        <taxon>Chlorophyta</taxon>
        <taxon>core chlorophytes</taxon>
        <taxon>Chlorophyceae</taxon>
        <taxon>CS clade</taxon>
        <taxon>Chlamydomonadales</taxon>
        <taxon>Chlamydomonadaceae</taxon>
        <taxon>Chlamydomonas</taxon>
    </lineage>
</organism>
<dbReference type="FunFam" id="1.50.40.10:FF:000016">
    <property type="entry name" value="Solute carrier family 25 member 23"/>
    <property type="match status" value="1"/>
</dbReference>
<feature type="repeat" description="Solcar" evidence="12">
    <location>
        <begin position="475"/>
        <end position="561"/>
    </location>
</feature>
<comment type="similarity">
    <text evidence="2">Belongs to the mitochondrial carrier (TC 2.A.29) family.</text>
</comment>
<feature type="domain" description="EF-hand" evidence="14">
    <location>
        <begin position="181"/>
        <end position="216"/>
    </location>
</feature>
<evidence type="ECO:0000256" key="4">
    <source>
        <dbReference type="ARBA" id="ARBA00022692"/>
    </source>
</evidence>
<sequence length="663" mass="66453">MGHGCTSTGSGNGMGNSSMGVVGGCMGSVGGRSDASSRTSIANTTDGGDEHGGSAAACAATNSAVGSGGSSSASGASGGSSGRSSSGASSSSSPTTNTTRTDSGGGSGGDGHGVGRGTAAEIFRRLDVNSSGSLTLAEVAAGLASLQLPSSAADARWLLREADTDSDGRVTLPEFEAFCDSQLSRLRRVYDSIDSNHDGRLTSEELRLGCLRAGLKISNRQLRTVFHHLDENSDGSVSFAEFCSALVLLPAHNAAAVLESFGHYYAIEDAEGEYTVAREPPPGRSLATALFNGVIAGAVSRTATAPIDRVKTMLQAGPLQPLEAVAPAAAARAQTARSAAAATAAAASPHISESAHACADAKAATGHQPRPGAASVAAHTHAHTASPAALPSVALPVNSSCTPTAAAFGHRLGVMSVEQRPGVASVAARIWADGGAAGFFRGNGANVLKIGPETAAKFVAFDALKRVVAQDPGNVTVGERFVAGGAAGAFAQALVYPLETVKTRLSLAPAGKYRSLAACARDVAGSGGSVVALYRGLAPSLAGIVPYAGIDLMVNSVFKDAAAARYDAVDAEPGVAALLGCGMASSSVAMLATYPLNLVRTRMQACGMPGAPSYDGAFGCVSAIVRSEGVSGLYRGLLPNFAKVLPASSISYTVYDMLNRGWA</sequence>
<feature type="compositionally biased region" description="Gly residues" evidence="13">
    <location>
        <begin position="21"/>
        <end position="30"/>
    </location>
</feature>
<dbReference type="InterPro" id="IPR023395">
    <property type="entry name" value="MCP_dom_sf"/>
</dbReference>
<dbReference type="InterPro" id="IPR002048">
    <property type="entry name" value="EF_hand_dom"/>
</dbReference>
<name>A0A7R9V245_9CHLO</name>
<proteinExistence type="inferred from homology"/>
<evidence type="ECO:0000256" key="3">
    <source>
        <dbReference type="ARBA" id="ARBA00022448"/>
    </source>
</evidence>
<evidence type="ECO:0000256" key="2">
    <source>
        <dbReference type="ARBA" id="ARBA00006375"/>
    </source>
</evidence>
<accession>A0A7R9V245</accession>
<keyword evidence="11 12" id="KW-0472">Membrane</keyword>
<feature type="repeat" description="Solcar" evidence="12">
    <location>
        <begin position="374"/>
        <end position="467"/>
    </location>
</feature>
<dbReference type="SMART" id="SM00054">
    <property type="entry name" value="EFh"/>
    <property type="match status" value="4"/>
</dbReference>
<dbReference type="PRINTS" id="PR00926">
    <property type="entry name" value="MITOCARRIER"/>
</dbReference>
<dbReference type="PROSITE" id="PS50222">
    <property type="entry name" value="EF_HAND_2"/>
    <property type="match status" value="3"/>
</dbReference>
<evidence type="ECO:0000256" key="9">
    <source>
        <dbReference type="ARBA" id="ARBA00022989"/>
    </source>
</evidence>
<evidence type="ECO:0000256" key="1">
    <source>
        <dbReference type="ARBA" id="ARBA00004448"/>
    </source>
</evidence>
<evidence type="ECO:0000256" key="8">
    <source>
        <dbReference type="ARBA" id="ARBA00022837"/>
    </source>
</evidence>
<evidence type="ECO:0000256" key="7">
    <source>
        <dbReference type="ARBA" id="ARBA00022792"/>
    </source>
</evidence>
<evidence type="ECO:0000259" key="14">
    <source>
        <dbReference type="PROSITE" id="PS50222"/>
    </source>
</evidence>
<dbReference type="EMBL" id="HBEC01004618">
    <property type="protein sequence ID" value="CAD8282074.1"/>
    <property type="molecule type" value="Transcribed_RNA"/>
</dbReference>
<keyword evidence="7" id="KW-0999">Mitochondrion inner membrane</keyword>
<dbReference type="InterPro" id="IPR018108">
    <property type="entry name" value="MCP_transmembrane"/>
</dbReference>
<dbReference type="SUPFAM" id="SSF47473">
    <property type="entry name" value="EF-hand"/>
    <property type="match status" value="1"/>
</dbReference>
<dbReference type="InterPro" id="IPR002067">
    <property type="entry name" value="MCP"/>
</dbReference>
<dbReference type="PROSITE" id="PS00018">
    <property type="entry name" value="EF_HAND_1"/>
    <property type="match status" value="3"/>
</dbReference>
<feature type="domain" description="EF-hand" evidence="14">
    <location>
        <begin position="114"/>
        <end position="149"/>
    </location>
</feature>
<dbReference type="GO" id="GO:0055085">
    <property type="term" value="P:transmembrane transport"/>
    <property type="evidence" value="ECO:0007669"/>
    <property type="project" value="InterPro"/>
</dbReference>
<feature type="region of interest" description="Disordered" evidence="13">
    <location>
        <begin position="358"/>
        <end position="380"/>
    </location>
</feature>
<feature type="compositionally biased region" description="Low complexity" evidence="13">
    <location>
        <begin position="82"/>
        <end position="102"/>
    </location>
</feature>
<keyword evidence="3" id="KW-0813">Transport</keyword>
<evidence type="ECO:0000256" key="12">
    <source>
        <dbReference type="PROSITE-ProRule" id="PRU00282"/>
    </source>
</evidence>
<evidence type="ECO:0000256" key="13">
    <source>
        <dbReference type="SAM" id="MobiDB-lite"/>
    </source>
</evidence>
<protein>
    <recommendedName>
        <fullName evidence="14">EF-hand domain-containing protein</fullName>
    </recommendedName>
</protein>
<dbReference type="PANTHER" id="PTHR24089">
    <property type="entry name" value="SOLUTE CARRIER FAMILY 25"/>
    <property type="match status" value="1"/>
</dbReference>
<dbReference type="InterPro" id="IPR011992">
    <property type="entry name" value="EF-hand-dom_pair"/>
</dbReference>
<evidence type="ECO:0000313" key="15">
    <source>
        <dbReference type="EMBL" id="CAD8282074.1"/>
    </source>
</evidence>
<keyword evidence="8" id="KW-0106">Calcium</keyword>
<dbReference type="SUPFAM" id="SSF103506">
    <property type="entry name" value="Mitochondrial carrier"/>
    <property type="match status" value="1"/>
</dbReference>
<evidence type="ECO:0000256" key="11">
    <source>
        <dbReference type="ARBA" id="ARBA00023136"/>
    </source>
</evidence>
<comment type="subcellular location">
    <subcellularLocation>
        <location evidence="1">Mitochondrion inner membrane</location>
        <topology evidence="1">Multi-pass membrane protein</topology>
    </subcellularLocation>
</comment>
<keyword evidence="5" id="KW-0479">Metal-binding</keyword>
<dbReference type="InterPro" id="IPR018247">
    <property type="entry name" value="EF_Hand_1_Ca_BS"/>
</dbReference>
<reference evidence="15" key="1">
    <citation type="submission" date="2021-01" db="EMBL/GenBank/DDBJ databases">
        <authorList>
            <person name="Corre E."/>
            <person name="Pelletier E."/>
            <person name="Niang G."/>
            <person name="Scheremetjew M."/>
            <person name="Finn R."/>
            <person name="Kale V."/>
            <person name="Holt S."/>
            <person name="Cochrane G."/>
            <person name="Meng A."/>
            <person name="Brown T."/>
            <person name="Cohen L."/>
        </authorList>
    </citation>
    <scope>NUCLEOTIDE SEQUENCE</scope>
    <source>
        <strain evidence="15">CCMP219</strain>
    </source>
</reference>
<feature type="domain" description="EF-hand" evidence="14">
    <location>
        <begin position="217"/>
        <end position="252"/>
    </location>
</feature>
<dbReference type="GO" id="GO:0005743">
    <property type="term" value="C:mitochondrial inner membrane"/>
    <property type="evidence" value="ECO:0007669"/>
    <property type="project" value="UniProtKB-SubCell"/>
</dbReference>